<evidence type="ECO:0000256" key="6">
    <source>
        <dbReference type="ARBA" id="ARBA00023141"/>
    </source>
</evidence>
<comment type="subunit">
    <text evidence="3 10">Tetramer of two alpha and two beta chains.</text>
</comment>
<protein>
    <recommendedName>
        <fullName evidence="10 11">Multifunctional fusion protein</fullName>
    </recommendedName>
    <domain>
        <recommendedName>
            <fullName evidence="11">N-(5'-phosphoribosyl)anthranilate isomerase</fullName>
            <shortName evidence="11">PRAI</shortName>
            <ecNumber evidence="11">5.3.1.24</ecNumber>
        </recommendedName>
    </domain>
    <domain>
        <recommendedName>
            <fullName evidence="10">Tryptophan synthase alpha chain</fullName>
            <ecNumber evidence="10">4.2.1.20</ecNumber>
        </recommendedName>
    </domain>
</protein>
<dbReference type="Gene3D" id="3.20.20.70">
    <property type="entry name" value="Aldolase class I"/>
    <property type="match status" value="2"/>
</dbReference>
<keyword evidence="7 11" id="KW-0413">Isomerase</keyword>
<organism evidence="13 14">
    <name type="scientific">Phocaeicola vulgatus</name>
    <name type="common">Bacteroides vulgatus</name>
    <dbReference type="NCBI Taxonomy" id="821"/>
    <lineage>
        <taxon>Bacteria</taxon>
        <taxon>Pseudomonadati</taxon>
        <taxon>Bacteroidota</taxon>
        <taxon>Bacteroidia</taxon>
        <taxon>Bacteroidales</taxon>
        <taxon>Bacteroidaceae</taxon>
        <taxon>Phocaeicola</taxon>
    </lineage>
</organism>
<comment type="similarity">
    <text evidence="10">Belongs to the TrpA family.</text>
</comment>
<dbReference type="NCBIfam" id="TIGR00262">
    <property type="entry name" value="trpA"/>
    <property type="match status" value="1"/>
</dbReference>
<keyword evidence="6 11" id="KW-0057">Aromatic amino acid biosynthesis</keyword>
<comment type="pathway">
    <text evidence="1 11">Amino-acid biosynthesis; L-tryptophan biosynthesis; L-tryptophan from chorismate: step 3/5.</text>
</comment>
<evidence type="ECO:0000256" key="9">
    <source>
        <dbReference type="ARBA" id="ARBA00049047"/>
    </source>
</evidence>
<comment type="catalytic activity">
    <reaction evidence="9 10">
        <text>(1S,2R)-1-C-(indol-3-yl)glycerol 3-phosphate + L-serine = D-glyceraldehyde 3-phosphate + L-tryptophan + H2O</text>
        <dbReference type="Rhea" id="RHEA:10532"/>
        <dbReference type="ChEBI" id="CHEBI:15377"/>
        <dbReference type="ChEBI" id="CHEBI:33384"/>
        <dbReference type="ChEBI" id="CHEBI:57912"/>
        <dbReference type="ChEBI" id="CHEBI:58866"/>
        <dbReference type="ChEBI" id="CHEBI:59776"/>
        <dbReference type="EC" id="4.2.1.20"/>
    </reaction>
</comment>
<dbReference type="SUPFAM" id="SSF51366">
    <property type="entry name" value="Ribulose-phoshate binding barrel"/>
    <property type="match status" value="2"/>
</dbReference>
<dbReference type="PANTHER" id="PTHR43406">
    <property type="entry name" value="TRYPTOPHAN SYNTHASE, ALPHA CHAIN"/>
    <property type="match status" value="1"/>
</dbReference>
<dbReference type="HAMAP" id="MF_00135">
    <property type="entry name" value="PRAI"/>
    <property type="match status" value="1"/>
</dbReference>
<dbReference type="InterPro" id="IPR001240">
    <property type="entry name" value="PRAI_dom"/>
</dbReference>
<dbReference type="Proteomes" id="UP000061587">
    <property type="component" value="Chromosome"/>
</dbReference>
<dbReference type="Pfam" id="PF00290">
    <property type="entry name" value="Trp_syntA"/>
    <property type="match status" value="1"/>
</dbReference>
<evidence type="ECO:0000313" key="13">
    <source>
        <dbReference type="EMBL" id="ALK86172.1"/>
    </source>
</evidence>
<dbReference type="CDD" id="cd00405">
    <property type="entry name" value="PRAI"/>
    <property type="match status" value="1"/>
</dbReference>
<dbReference type="InterPro" id="IPR002028">
    <property type="entry name" value="Trp_synthase_suA"/>
</dbReference>
<dbReference type="PROSITE" id="PS00167">
    <property type="entry name" value="TRP_SYNTHASE_ALPHA"/>
    <property type="match status" value="1"/>
</dbReference>
<keyword evidence="5 11" id="KW-0822">Tryptophan biosynthesis</keyword>
<dbReference type="GO" id="GO:0004640">
    <property type="term" value="F:phosphoribosylanthranilate isomerase activity"/>
    <property type="evidence" value="ECO:0007669"/>
    <property type="project" value="UniProtKB-UniRule"/>
</dbReference>
<evidence type="ECO:0000256" key="8">
    <source>
        <dbReference type="ARBA" id="ARBA00023239"/>
    </source>
</evidence>
<dbReference type="PANTHER" id="PTHR43406:SF1">
    <property type="entry name" value="TRYPTOPHAN SYNTHASE ALPHA CHAIN, CHLOROPLASTIC"/>
    <property type="match status" value="1"/>
</dbReference>
<comment type="pathway">
    <text evidence="2 10">Amino-acid biosynthesis; L-tryptophan biosynthesis; L-tryptophan from chorismate: step 5/5.</text>
</comment>
<evidence type="ECO:0000256" key="2">
    <source>
        <dbReference type="ARBA" id="ARBA00004733"/>
    </source>
</evidence>
<dbReference type="InterPro" id="IPR018204">
    <property type="entry name" value="Trp_synthase_alpha_AS"/>
</dbReference>
<dbReference type="InterPro" id="IPR011060">
    <property type="entry name" value="RibuloseP-bd_barrel"/>
</dbReference>
<feature type="active site" description="Proton acceptor" evidence="10">
    <location>
        <position position="261"/>
    </location>
</feature>
<sequence>MIIKVCGMREPENIRAIEQAGADWMGFIFFPQSARYVSHRPEYLPEQCHRIGVFVNESSENILLKAQEFGLHHIQLHGRETPEQCRKLKATGLGVIKVFSIAQESDLQSAGCYEGVCDYFLFDTACSGYGGSGKPFNWNILQAYRGKTPFLLSGGLRPGSLSLLLQFKHEQWAGIDLNSGFETAPALKDAAAVHTFINQLKQKYNEQNQPVIQYQAKRHPIYLFLCRLSYLRRYGKHHQSPGKKGINMIEIGIPFSDPMADGPVIQHAATRALKNGMTLKLLFDQLKDIRKEVQIPLVLMGYLNPIMQYGFKDFCRTCRETGIDGVIIPDLPFKDYMEEYRSIAEEQDVRIIMLITPETSEERIRLIDEHTDGFIYMVSSAAITGAQKDFNAQKQAYFQRIADMNLRNPRMIGFGISNKQTFETASAHAAGAIIGSKFVTLLDEEDGDTEKAADKLLEALKN</sequence>
<keyword evidence="4 11" id="KW-0028">Amino-acid biosynthesis</keyword>
<dbReference type="CDD" id="cd04724">
    <property type="entry name" value="Tryptophan_synthase_alpha"/>
    <property type="match status" value="1"/>
</dbReference>
<comment type="catalytic activity">
    <reaction evidence="11">
        <text>N-(5-phospho-beta-D-ribosyl)anthranilate = 1-(2-carboxyphenylamino)-1-deoxy-D-ribulose 5-phosphate</text>
        <dbReference type="Rhea" id="RHEA:21540"/>
        <dbReference type="ChEBI" id="CHEBI:18277"/>
        <dbReference type="ChEBI" id="CHEBI:58613"/>
        <dbReference type="EC" id="5.3.1.24"/>
    </reaction>
</comment>
<reference evidence="14" key="1">
    <citation type="submission" date="2015-10" db="EMBL/GenBank/DDBJ databases">
        <title>Extensive mobilome-driven genome diversification in gut-associated Bacteroides vulgatus mpk.</title>
        <authorList>
            <person name="Beier S."/>
            <person name="Lange A."/>
            <person name="Huson D.H."/>
            <person name="Frick J.-S."/>
            <person name="Autenrieth I.B."/>
        </authorList>
    </citation>
    <scope>NUCLEOTIDE SEQUENCE [LARGE SCALE GENOMIC DNA]</scope>
    <source>
        <strain evidence="14">mpk</strain>
    </source>
</reference>
<keyword evidence="8 10" id="KW-0456">Lyase</keyword>
<dbReference type="EC" id="5.3.1.24" evidence="11"/>
<accession>A0A0P0L8T0</accession>
<evidence type="ECO:0000256" key="4">
    <source>
        <dbReference type="ARBA" id="ARBA00022605"/>
    </source>
</evidence>
<evidence type="ECO:0000313" key="14">
    <source>
        <dbReference type="Proteomes" id="UP000061587"/>
    </source>
</evidence>
<feature type="domain" description="N-(5'phosphoribosyl) anthranilate isomerase (PRAI)" evidence="12">
    <location>
        <begin position="4"/>
        <end position="198"/>
    </location>
</feature>
<evidence type="ECO:0000256" key="10">
    <source>
        <dbReference type="HAMAP-Rule" id="MF_00131"/>
    </source>
</evidence>
<evidence type="ECO:0000256" key="5">
    <source>
        <dbReference type="ARBA" id="ARBA00022822"/>
    </source>
</evidence>
<evidence type="ECO:0000259" key="12">
    <source>
        <dbReference type="Pfam" id="PF00697"/>
    </source>
</evidence>
<gene>
    <name evidence="11" type="primary">trpF</name>
    <name evidence="10" type="synonym">trpA</name>
    <name evidence="13" type="ORF">BvMPK_3611</name>
</gene>
<dbReference type="GO" id="GO:0004834">
    <property type="term" value="F:tryptophan synthase activity"/>
    <property type="evidence" value="ECO:0007669"/>
    <property type="project" value="UniProtKB-UniRule"/>
</dbReference>
<comment type="function">
    <text evidence="10">The alpha subunit is responsible for the aldol cleavage of indoleglycerol phosphate to indole and glyceraldehyde 3-phosphate.</text>
</comment>
<reference evidence="13 14" key="2">
    <citation type="journal article" date="2016" name="Genome Biol. Evol.">
        <title>Extensive mobilome-driven genome diversification in mouse gut-associated Bacteroides vulgatus mpk.</title>
        <authorList>
            <person name="Lange A."/>
            <person name="Beier S."/>
            <person name="Steimle A."/>
            <person name="Autenrieth I.B."/>
            <person name="Huson D.H."/>
            <person name="Frick J.S."/>
        </authorList>
    </citation>
    <scope>NUCLEOTIDE SEQUENCE [LARGE SCALE GENOMIC DNA]</scope>
    <source>
        <strain evidence="14">mpk</strain>
    </source>
</reference>
<dbReference type="GO" id="GO:0005829">
    <property type="term" value="C:cytosol"/>
    <property type="evidence" value="ECO:0007669"/>
    <property type="project" value="TreeGrafter"/>
</dbReference>
<dbReference type="InterPro" id="IPR013785">
    <property type="entry name" value="Aldolase_TIM"/>
</dbReference>
<proteinExistence type="inferred from homology"/>
<evidence type="ECO:0000256" key="3">
    <source>
        <dbReference type="ARBA" id="ARBA00011270"/>
    </source>
</evidence>
<evidence type="ECO:0000256" key="11">
    <source>
        <dbReference type="HAMAP-Rule" id="MF_00135"/>
    </source>
</evidence>
<evidence type="ECO:0000256" key="7">
    <source>
        <dbReference type="ARBA" id="ARBA00023235"/>
    </source>
</evidence>
<dbReference type="EMBL" id="CP013020">
    <property type="protein sequence ID" value="ALK86172.1"/>
    <property type="molecule type" value="Genomic_DNA"/>
</dbReference>
<dbReference type="UniPathway" id="UPA00035">
    <property type="reaction ID" value="UER00042"/>
</dbReference>
<dbReference type="Pfam" id="PF00697">
    <property type="entry name" value="PRAI"/>
    <property type="match status" value="1"/>
</dbReference>
<dbReference type="PATRIC" id="fig|821.40.peg.4348"/>
<name>A0A0P0L8T0_PHOVU</name>
<dbReference type="EC" id="4.2.1.20" evidence="10"/>
<feature type="active site" description="Proton acceptor" evidence="10">
    <location>
        <position position="250"/>
    </location>
</feature>
<dbReference type="AlphaFoldDB" id="A0A0P0L8T0"/>
<comment type="similarity">
    <text evidence="11">Belongs to the TrpF family.</text>
</comment>
<dbReference type="HAMAP" id="MF_00131">
    <property type="entry name" value="Trp_synth_alpha"/>
    <property type="match status" value="1"/>
</dbReference>
<evidence type="ECO:0000256" key="1">
    <source>
        <dbReference type="ARBA" id="ARBA00004664"/>
    </source>
</evidence>